<dbReference type="Proteomes" id="UP000239872">
    <property type="component" value="Unassembled WGS sequence"/>
</dbReference>
<evidence type="ECO:0000313" key="2">
    <source>
        <dbReference type="Proteomes" id="UP000239872"/>
    </source>
</evidence>
<reference evidence="1 2" key="1">
    <citation type="submission" date="2018-01" db="EMBL/GenBank/DDBJ databases">
        <title>A novel member of the phylum Bacteroidetes isolated from glacier ice.</title>
        <authorList>
            <person name="Liu Q."/>
            <person name="Xin Y.-H."/>
        </authorList>
    </citation>
    <scope>NUCLEOTIDE SEQUENCE [LARGE SCALE GENOMIC DNA]</scope>
    <source>
        <strain evidence="1 2">RB1R16</strain>
    </source>
</reference>
<protein>
    <submittedName>
        <fullName evidence="1">Uncharacterized protein</fullName>
    </submittedName>
</protein>
<sequence length="98" mass="11477">MYKLLLNKWGNFTIRQFDNVHTECSGEAVIRLLPNVIVSLAEPRHSHGPALFKTHPNRLCEPFAKQRPCWVRFLPPLKKWQFFTKVAVFSHQFPCMAL</sequence>
<name>A0A2S7SVX9_9BACT</name>
<gene>
    <name evidence="1" type="ORF">CJD36_012430</name>
</gene>
<proteinExistence type="predicted"/>
<dbReference type="AlphaFoldDB" id="A0A2S7SVX9"/>
<evidence type="ECO:0000313" key="1">
    <source>
        <dbReference type="EMBL" id="PQJ10771.1"/>
    </source>
</evidence>
<organism evidence="1 2">
    <name type="scientific">Flavipsychrobacter stenotrophus</name>
    <dbReference type="NCBI Taxonomy" id="2077091"/>
    <lineage>
        <taxon>Bacteria</taxon>
        <taxon>Pseudomonadati</taxon>
        <taxon>Bacteroidota</taxon>
        <taxon>Chitinophagia</taxon>
        <taxon>Chitinophagales</taxon>
        <taxon>Chitinophagaceae</taxon>
        <taxon>Flavipsychrobacter</taxon>
    </lineage>
</organism>
<comment type="caution">
    <text evidence="1">The sequence shown here is derived from an EMBL/GenBank/DDBJ whole genome shotgun (WGS) entry which is preliminary data.</text>
</comment>
<dbReference type="EMBL" id="PPSL01000003">
    <property type="protein sequence ID" value="PQJ10771.1"/>
    <property type="molecule type" value="Genomic_DNA"/>
</dbReference>
<accession>A0A2S7SVX9</accession>
<keyword evidence="2" id="KW-1185">Reference proteome</keyword>